<dbReference type="PANTHER" id="PTHR43008">
    <property type="entry name" value="BENZIL REDUCTASE"/>
    <property type="match status" value="1"/>
</dbReference>
<keyword evidence="2" id="KW-0521">NADP</keyword>
<dbReference type="Pfam" id="PF18271">
    <property type="entry name" value="GH131_N"/>
    <property type="match status" value="1"/>
</dbReference>
<dbReference type="PRINTS" id="PR00081">
    <property type="entry name" value="GDHRDH"/>
</dbReference>
<feature type="chain" id="PRO_5034183053" description="Glycoside hydrolase 131 catalytic N-terminal domain-containing protein" evidence="4">
    <location>
        <begin position="19"/>
        <end position="616"/>
    </location>
</feature>
<dbReference type="AlphaFoldDB" id="A0A8H3A066"/>
<evidence type="ECO:0000256" key="2">
    <source>
        <dbReference type="ARBA" id="ARBA00022857"/>
    </source>
</evidence>
<sequence>MLLPLLSAAAVLAPSVLGAIVWDGRFNNYSTATDFDKWSWSNQVGAYQTYIYGNLHGEKASSWYTLGSQYKNPATTTAKQGVKVKINANSIWNGGTMLRSELIPQTTASLSGHLYFHVSLQIPTVNPPDPNYEHQIVFWEGHYADIKYGQLAGQNGVADVLRVITGGKTIWSVTPVKGTWYNFILETGSPGGLWVSTGGSALTKVYTGSLNGNGGTDWHIGALRLPNGNTNTITEENIYYSALKLRTAARSVVYARSPAFQLQSARAFSLTRPLQNKELEKRLEEQRKIDEQKEKDKKKVYGQHYQDKEGLDVPEIAATDDSIAHGWRETRDLGHATIGPGHGRHQARTLASFSMEGKVCVVTGAARGLGNLFARTFVESGCTKIVLMDLKQEEAQKAADDLVEWFVQHGDIQPGKVTAVGIGCDVSNEDSVKEGFGQVVSRFGKVDAVVASAGIVENYSAFDYPSNRIRLLYDINVHGAFFCAREAARHMIDQNTKGSIVLVSSMSANIVNVPQPQTPYNSSKAAVKHMAASLAVEWAKSGIRVNALSPGYMLTSLTRTILDKNEELKNTWVNLTPMGRMGEPEDLKGAVIYLASEASAFTSGTELRVDGAYTCI</sequence>
<feature type="signal peptide" evidence="4">
    <location>
        <begin position="1"/>
        <end position="18"/>
    </location>
</feature>
<dbReference type="InterPro" id="IPR036291">
    <property type="entry name" value="NAD(P)-bd_dom_sf"/>
</dbReference>
<accession>A0A8H3A066</accession>
<proteinExistence type="inferred from homology"/>
<dbReference type="PRINTS" id="PR00080">
    <property type="entry name" value="SDRFAMILY"/>
</dbReference>
<dbReference type="InterPro" id="IPR002347">
    <property type="entry name" value="SDR_fam"/>
</dbReference>
<comment type="caution">
    <text evidence="6">The sequence shown here is derived from an EMBL/GenBank/DDBJ whole genome shotgun (WGS) entry which is preliminary data.</text>
</comment>
<dbReference type="Gene3D" id="2.60.120.1160">
    <property type="match status" value="1"/>
</dbReference>
<dbReference type="GO" id="GO:0005975">
    <property type="term" value="P:carbohydrate metabolic process"/>
    <property type="evidence" value="ECO:0007669"/>
    <property type="project" value="UniProtKB-ARBA"/>
</dbReference>
<gene>
    <name evidence="6" type="ORF">RDB_LOCUS13143</name>
</gene>
<protein>
    <recommendedName>
        <fullName evidence="5">Glycoside hydrolase 131 catalytic N-terminal domain-containing protein</fullName>
    </recommendedName>
</protein>
<dbReference type="GO" id="GO:0044281">
    <property type="term" value="P:small molecule metabolic process"/>
    <property type="evidence" value="ECO:0007669"/>
    <property type="project" value="UniProtKB-ARBA"/>
</dbReference>
<dbReference type="GO" id="GO:0050664">
    <property type="term" value="F:oxidoreductase activity, acting on NAD(P)H, oxygen as acceptor"/>
    <property type="evidence" value="ECO:0007669"/>
    <property type="project" value="TreeGrafter"/>
</dbReference>
<dbReference type="EMBL" id="CAJMWQ010000582">
    <property type="protein sequence ID" value="CAE6364789.1"/>
    <property type="molecule type" value="Genomic_DNA"/>
</dbReference>
<evidence type="ECO:0000256" key="1">
    <source>
        <dbReference type="ARBA" id="ARBA00006484"/>
    </source>
</evidence>
<feature type="domain" description="Glycoside hydrolase 131 catalytic N-terminal" evidence="5">
    <location>
        <begin position="20"/>
        <end position="241"/>
    </location>
</feature>
<comment type="similarity">
    <text evidence="1">Belongs to the short-chain dehydrogenases/reductases (SDR) family.</text>
</comment>
<dbReference type="InterPro" id="IPR020904">
    <property type="entry name" value="Sc_DH/Rdtase_CS"/>
</dbReference>
<evidence type="ECO:0000256" key="4">
    <source>
        <dbReference type="SAM" id="SignalP"/>
    </source>
</evidence>
<dbReference type="Gene3D" id="3.40.50.720">
    <property type="entry name" value="NAD(P)-binding Rossmann-like Domain"/>
    <property type="match status" value="1"/>
</dbReference>
<evidence type="ECO:0000256" key="3">
    <source>
        <dbReference type="ARBA" id="ARBA00023002"/>
    </source>
</evidence>
<dbReference type="PANTHER" id="PTHR43008:SF14">
    <property type="entry name" value="DEHYDROGENASE ARBD, PUTATIVE-RELATED"/>
    <property type="match status" value="1"/>
</dbReference>
<dbReference type="Pfam" id="PF13561">
    <property type="entry name" value="adh_short_C2"/>
    <property type="match status" value="1"/>
</dbReference>
<dbReference type="SUPFAM" id="SSF51735">
    <property type="entry name" value="NAD(P)-binding Rossmann-fold domains"/>
    <property type="match status" value="1"/>
</dbReference>
<dbReference type="Proteomes" id="UP000663826">
    <property type="component" value="Unassembled WGS sequence"/>
</dbReference>
<dbReference type="InterPro" id="IPR041524">
    <property type="entry name" value="GH131_N"/>
</dbReference>
<keyword evidence="3" id="KW-0560">Oxidoreductase</keyword>
<dbReference type="GO" id="GO:0050085">
    <property type="term" value="F:mannitol 2-dehydrogenase (NADP+) activity"/>
    <property type="evidence" value="ECO:0007669"/>
    <property type="project" value="UniProtKB-ARBA"/>
</dbReference>
<organism evidence="6 7">
    <name type="scientific">Rhizoctonia solani</name>
    <dbReference type="NCBI Taxonomy" id="456999"/>
    <lineage>
        <taxon>Eukaryota</taxon>
        <taxon>Fungi</taxon>
        <taxon>Dikarya</taxon>
        <taxon>Basidiomycota</taxon>
        <taxon>Agaricomycotina</taxon>
        <taxon>Agaricomycetes</taxon>
        <taxon>Cantharellales</taxon>
        <taxon>Ceratobasidiaceae</taxon>
        <taxon>Rhizoctonia</taxon>
    </lineage>
</organism>
<reference evidence="6" key="1">
    <citation type="submission" date="2021-01" db="EMBL/GenBank/DDBJ databases">
        <authorList>
            <person name="Kaushik A."/>
        </authorList>
    </citation>
    <scope>NUCLEOTIDE SEQUENCE</scope>
    <source>
        <strain evidence="6">AG1-1B</strain>
    </source>
</reference>
<evidence type="ECO:0000313" key="6">
    <source>
        <dbReference type="EMBL" id="CAE6364789.1"/>
    </source>
</evidence>
<keyword evidence="4" id="KW-0732">Signal</keyword>
<evidence type="ECO:0000313" key="7">
    <source>
        <dbReference type="Proteomes" id="UP000663826"/>
    </source>
</evidence>
<name>A0A8H3A066_9AGAM</name>
<dbReference type="FunFam" id="3.40.50.720:FF:000090">
    <property type="entry name" value="NADP-dependent mannitol dehydrogenase"/>
    <property type="match status" value="1"/>
</dbReference>
<dbReference type="PROSITE" id="PS00061">
    <property type="entry name" value="ADH_SHORT"/>
    <property type="match status" value="1"/>
</dbReference>
<evidence type="ECO:0000259" key="5">
    <source>
        <dbReference type="Pfam" id="PF18271"/>
    </source>
</evidence>